<gene>
    <name evidence="2" type="ORF">KCG48_04995</name>
</gene>
<evidence type="ECO:0000256" key="1">
    <source>
        <dbReference type="SAM" id="MobiDB-lite"/>
    </source>
</evidence>
<sequence>MEIKVELFFNVSMFGTDWMMTAAEYEEFRSKLMDLPMAMLIPKIQDPDPVFRPTTDEECPDYIEPPEEDPSEEASRFLPKEITEEIAEIAEIAEKSTKAPENVQKTEEKAQPERIKPDDRDYSKYIQMLAEDFPPGKIIDQMRDDFGVSRGSAQNYFYRFVKPSQQQAEAIPTEDPRVALQELKKEREKKLDNVVKKLNSNSSLQTEISDLPDYQTANEFKDAIIIQEIGKNKQVKELKEIYLRTHPHIKW</sequence>
<dbReference type="EMBL" id="JAGSCS010000004">
    <property type="protein sequence ID" value="MBR0575697.1"/>
    <property type="molecule type" value="Genomic_DNA"/>
</dbReference>
<organism evidence="2 3">
    <name type="scientific">Proteiniclasticum sediminis</name>
    <dbReference type="NCBI Taxonomy" id="2804028"/>
    <lineage>
        <taxon>Bacteria</taxon>
        <taxon>Bacillati</taxon>
        <taxon>Bacillota</taxon>
        <taxon>Clostridia</taxon>
        <taxon>Eubacteriales</taxon>
        <taxon>Clostridiaceae</taxon>
        <taxon>Proteiniclasticum</taxon>
    </lineage>
</organism>
<proteinExistence type="predicted"/>
<dbReference type="Proteomes" id="UP000675379">
    <property type="component" value="Unassembled WGS sequence"/>
</dbReference>
<dbReference type="RefSeq" id="WP_211800249.1">
    <property type="nucleotide sequence ID" value="NZ_JAGSCS010000004.1"/>
</dbReference>
<protein>
    <submittedName>
        <fullName evidence="2">Uncharacterized protein</fullName>
    </submittedName>
</protein>
<feature type="compositionally biased region" description="Acidic residues" evidence="1">
    <location>
        <begin position="56"/>
        <end position="72"/>
    </location>
</feature>
<accession>A0A941HR01</accession>
<dbReference type="AlphaFoldDB" id="A0A941HR01"/>
<reference evidence="2" key="1">
    <citation type="submission" date="2021-04" db="EMBL/GenBank/DDBJ databases">
        <title>Proteiniclasticum sedimins sp. nov., an obligate anaerobic bacterium isolated from anaerobic sludge.</title>
        <authorList>
            <person name="Liu J."/>
        </authorList>
    </citation>
    <scope>NUCLEOTIDE SEQUENCE</scope>
    <source>
        <strain evidence="2">BAD-10</strain>
    </source>
</reference>
<evidence type="ECO:0000313" key="2">
    <source>
        <dbReference type="EMBL" id="MBR0575697.1"/>
    </source>
</evidence>
<feature type="region of interest" description="Disordered" evidence="1">
    <location>
        <begin position="95"/>
        <end position="115"/>
    </location>
</feature>
<evidence type="ECO:0000313" key="3">
    <source>
        <dbReference type="Proteomes" id="UP000675379"/>
    </source>
</evidence>
<keyword evidence="3" id="KW-1185">Reference proteome</keyword>
<name>A0A941HR01_9CLOT</name>
<comment type="caution">
    <text evidence="2">The sequence shown here is derived from an EMBL/GenBank/DDBJ whole genome shotgun (WGS) entry which is preliminary data.</text>
</comment>
<feature type="region of interest" description="Disordered" evidence="1">
    <location>
        <begin position="46"/>
        <end position="76"/>
    </location>
</feature>